<keyword evidence="13" id="KW-1003">Cell membrane</keyword>
<comment type="catalytic activity">
    <reaction evidence="11 12 13">
        <text>L-threonyl-[protein] + FAD = FMN-L-threonyl-[protein] + AMP + H(+)</text>
        <dbReference type="Rhea" id="RHEA:36847"/>
        <dbReference type="Rhea" id="RHEA-COMP:11060"/>
        <dbReference type="Rhea" id="RHEA-COMP:11061"/>
        <dbReference type="ChEBI" id="CHEBI:15378"/>
        <dbReference type="ChEBI" id="CHEBI:30013"/>
        <dbReference type="ChEBI" id="CHEBI:57692"/>
        <dbReference type="ChEBI" id="CHEBI:74257"/>
        <dbReference type="ChEBI" id="CHEBI:456215"/>
        <dbReference type="EC" id="2.7.1.180"/>
    </reaction>
</comment>
<evidence type="ECO:0000256" key="12">
    <source>
        <dbReference type="PIRNR" id="PIRNR006268"/>
    </source>
</evidence>
<dbReference type="PIRSF" id="PIRSF006268">
    <property type="entry name" value="ApbE"/>
    <property type="match status" value="1"/>
</dbReference>
<dbReference type="PANTHER" id="PTHR30040">
    <property type="entry name" value="THIAMINE BIOSYNTHESIS LIPOPROTEIN APBE"/>
    <property type="match status" value="1"/>
</dbReference>
<protein>
    <recommendedName>
        <fullName evidence="4 12">FAD:protein FMN transferase</fullName>
        <ecNumber evidence="3 12">2.7.1.180</ecNumber>
    </recommendedName>
    <alternativeName>
        <fullName evidence="10 12">Flavin transferase</fullName>
    </alternativeName>
</protein>
<dbReference type="EC" id="2.7.1.180" evidence="3 12"/>
<comment type="function">
    <text evidence="13">Flavin transferase that catalyzes the transfer of the FMN moiety of FAD and its covalent binding to the hydroxyl group of a threonine residue in a target flavoprotein.</text>
</comment>
<organism evidence="14 15">
    <name type="scientific">Candidatus Seongchinamella marina</name>
    <dbReference type="NCBI Taxonomy" id="2518990"/>
    <lineage>
        <taxon>Bacteria</taxon>
        <taxon>Pseudomonadati</taxon>
        <taxon>Pseudomonadota</taxon>
        <taxon>Gammaproteobacteria</taxon>
        <taxon>Cellvibrionales</taxon>
        <taxon>Halieaceae</taxon>
        <taxon>Seongchinamella</taxon>
    </lineage>
</organism>
<reference evidence="14" key="1">
    <citation type="submission" date="2019-02" db="EMBL/GenBank/DDBJ databases">
        <authorList>
            <person name="Li S.-H."/>
        </authorList>
    </citation>
    <scope>NUCLEOTIDE SEQUENCE</scope>
    <source>
        <strain evidence="14">IMCC8485</strain>
    </source>
</reference>
<dbReference type="PROSITE" id="PS51257">
    <property type="entry name" value="PROKAR_LIPOPROTEIN"/>
    <property type="match status" value="1"/>
</dbReference>
<keyword evidence="13" id="KW-0472">Membrane</keyword>
<keyword evidence="15" id="KW-1185">Reference proteome</keyword>
<keyword evidence="5 12" id="KW-0285">Flavoprotein</keyword>
<evidence type="ECO:0000256" key="4">
    <source>
        <dbReference type="ARBA" id="ARBA00016337"/>
    </source>
</evidence>
<evidence type="ECO:0000256" key="9">
    <source>
        <dbReference type="ARBA" id="ARBA00022842"/>
    </source>
</evidence>
<name>A0ABT3STY3_9GAMM</name>
<dbReference type="InterPro" id="IPR003374">
    <property type="entry name" value="ApbE-like_sf"/>
</dbReference>
<keyword evidence="13" id="KW-0449">Lipoprotein</keyword>
<evidence type="ECO:0000256" key="1">
    <source>
        <dbReference type="ARBA" id="ARBA00001946"/>
    </source>
</evidence>
<evidence type="ECO:0000256" key="11">
    <source>
        <dbReference type="ARBA" id="ARBA00048540"/>
    </source>
</evidence>
<keyword evidence="7 12" id="KW-0479">Metal-binding</keyword>
<dbReference type="InterPro" id="IPR024932">
    <property type="entry name" value="ApbE"/>
</dbReference>
<keyword evidence="6 12" id="KW-0808">Transferase</keyword>
<gene>
    <name evidence="14" type="ORF">EYC87_07610</name>
</gene>
<dbReference type="SUPFAM" id="SSF143631">
    <property type="entry name" value="ApbE-like"/>
    <property type="match status" value="1"/>
</dbReference>
<sequence length="356" mass="38876">MKFKRPVTSHSYEWLFSIRALMLGLALVALAGCGQQPQLHKLSGPTMGTVWNVTLAVPAESNLDQQHLLAGIEEVLQVVNASMSTYRSDSEISRFNESPLDQWFSVSADFYTVLSAAMTVGRQSNGAYDVTVGPLVNLWGFGPTGVVDAPPTAEAVAEVGRRVGQHYLHVNKERYALSKSGDVYLDFSSIAKGYAVDEIARWLSEQGVADFLVEVGGEMRTSGLSPRGDAWRVAIEQPETGQFDIARSIRLGDVGVATSGDYRNYFESEGVRYSHSIDPRTGYPVAHELVSVTVVHPSTMLADAWATALTVLGVNEAWSVAQEQGLAVYLIQREGESYGSRYTEAFAPFLEEEPVQ</sequence>
<evidence type="ECO:0000313" key="15">
    <source>
        <dbReference type="Proteomes" id="UP001143307"/>
    </source>
</evidence>
<keyword evidence="9 12" id="KW-0460">Magnesium</keyword>
<keyword evidence="13" id="KW-0997">Cell inner membrane</keyword>
<comment type="cofactor">
    <cofactor evidence="1 13">
        <name>Mg(2+)</name>
        <dbReference type="ChEBI" id="CHEBI:18420"/>
    </cofactor>
</comment>
<dbReference type="RefSeq" id="WP_279252353.1">
    <property type="nucleotide sequence ID" value="NZ_SHNP01000002.1"/>
</dbReference>
<evidence type="ECO:0000313" key="14">
    <source>
        <dbReference type="EMBL" id="MCX2973450.1"/>
    </source>
</evidence>
<evidence type="ECO:0000256" key="7">
    <source>
        <dbReference type="ARBA" id="ARBA00022723"/>
    </source>
</evidence>
<dbReference type="GO" id="GO:0016740">
    <property type="term" value="F:transferase activity"/>
    <property type="evidence" value="ECO:0007669"/>
    <property type="project" value="UniProtKB-KW"/>
</dbReference>
<evidence type="ECO:0000256" key="10">
    <source>
        <dbReference type="ARBA" id="ARBA00031306"/>
    </source>
</evidence>
<evidence type="ECO:0000256" key="13">
    <source>
        <dbReference type="RuleBase" id="RU363002"/>
    </source>
</evidence>
<evidence type="ECO:0000256" key="3">
    <source>
        <dbReference type="ARBA" id="ARBA00011955"/>
    </source>
</evidence>
<dbReference type="Pfam" id="PF02424">
    <property type="entry name" value="ApbE"/>
    <property type="match status" value="1"/>
</dbReference>
<accession>A0ABT3STY3</accession>
<dbReference type="Gene3D" id="3.10.520.10">
    <property type="entry name" value="ApbE-like domains"/>
    <property type="match status" value="1"/>
</dbReference>
<evidence type="ECO:0000256" key="2">
    <source>
        <dbReference type="ARBA" id="ARBA00008282"/>
    </source>
</evidence>
<dbReference type="Proteomes" id="UP001143307">
    <property type="component" value="Unassembled WGS sequence"/>
</dbReference>
<comment type="caution">
    <text evidence="14">The sequence shown here is derived from an EMBL/GenBank/DDBJ whole genome shotgun (WGS) entry which is preliminary data.</text>
</comment>
<comment type="similarity">
    <text evidence="2 12 13">Belongs to the ApbE family.</text>
</comment>
<comment type="subcellular location">
    <subcellularLocation>
        <location evidence="13">Cell inner membrane</location>
        <topology evidence="13">Lipid-anchor</topology>
        <orientation evidence="13">Periplasmic side</orientation>
    </subcellularLocation>
</comment>
<evidence type="ECO:0000256" key="8">
    <source>
        <dbReference type="ARBA" id="ARBA00022827"/>
    </source>
</evidence>
<keyword evidence="8 12" id="KW-0274">FAD</keyword>
<evidence type="ECO:0000256" key="5">
    <source>
        <dbReference type="ARBA" id="ARBA00022630"/>
    </source>
</evidence>
<proteinExistence type="inferred from homology"/>
<dbReference type="EMBL" id="SHNP01000002">
    <property type="protein sequence ID" value="MCX2973450.1"/>
    <property type="molecule type" value="Genomic_DNA"/>
</dbReference>
<evidence type="ECO:0000256" key="6">
    <source>
        <dbReference type="ARBA" id="ARBA00022679"/>
    </source>
</evidence>
<dbReference type="PANTHER" id="PTHR30040:SF2">
    <property type="entry name" value="FAD:PROTEIN FMN TRANSFERASE"/>
    <property type="match status" value="1"/>
</dbReference>